<evidence type="ECO:0000313" key="2">
    <source>
        <dbReference type="Proteomes" id="UP001500738"/>
    </source>
</evidence>
<proteinExistence type="predicted"/>
<evidence type="ECO:0000313" key="1">
    <source>
        <dbReference type="EMBL" id="GAA0863773.1"/>
    </source>
</evidence>
<comment type="caution">
    <text evidence="1">The sequence shown here is derived from an EMBL/GenBank/DDBJ whole genome shotgun (WGS) entry which is preliminary data.</text>
</comment>
<dbReference type="InterPro" id="IPR035093">
    <property type="entry name" value="RelE/ParE_toxin_dom_sf"/>
</dbReference>
<keyword evidence="2" id="KW-1185">Reference proteome</keyword>
<dbReference type="EMBL" id="BAAAFE010000007">
    <property type="protein sequence ID" value="GAA0863773.1"/>
    <property type="molecule type" value="Genomic_DNA"/>
</dbReference>
<dbReference type="Gene3D" id="3.30.2310.20">
    <property type="entry name" value="RelE-like"/>
    <property type="match status" value="1"/>
</dbReference>
<name>A0ABN1M3S4_9SPHN</name>
<dbReference type="Proteomes" id="UP001500738">
    <property type="component" value="Unassembled WGS sequence"/>
</dbReference>
<reference evidence="1 2" key="1">
    <citation type="journal article" date="2019" name="Int. J. Syst. Evol. Microbiol.">
        <title>The Global Catalogue of Microorganisms (GCM) 10K type strain sequencing project: providing services to taxonomists for standard genome sequencing and annotation.</title>
        <authorList>
            <consortium name="The Broad Institute Genomics Platform"/>
            <consortium name="The Broad Institute Genome Sequencing Center for Infectious Disease"/>
            <person name="Wu L."/>
            <person name="Ma J."/>
        </authorList>
    </citation>
    <scope>NUCLEOTIDE SEQUENCE [LARGE SCALE GENOMIC DNA]</scope>
    <source>
        <strain evidence="1 2">JCM 15910</strain>
    </source>
</reference>
<protein>
    <submittedName>
        <fullName evidence="1">Uncharacterized protein</fullName>
    </submittedName>
</protein>
<accession>A0ABN1M3S4</accession>
<organism evidence="1 2">
    <name type="scientific">Sphingopyxis soli</name>
    <dbReference type="NCBI Taxonomy" id="592051"/>
    <lineage>
        <taxon>Bacteria</taxon>
        <taxon>Pseudomonadati</taxon>
        <taxon>Pseudomonadota</taxon>
        <taxon>Alphaproteobacteria</taxon>
        <taxon>Sphingomonadales</taxon>
        <taxon>Sphingomonadaceae</taxon>
        <taxon>Sphingopyxis</taxon>
    </lineage>
</organism>
<gene>
    <name evidence="1" type="ORF">GCM10009115_15580</name>
</gene>
<sequence>MNMDIPDPRLARIFTTAACPELPLPVVRNAHRLMRLLTAAASWSDIGVFTKVALLKDGRFAAPVHGRWAISFEWDDELDRIVNPSLERF</sequence>